<dbReference type="Proteomes" id="UP000015105">
    <property type="component" value="Chromosome 1D"/>
</dbReference>
<reference evidence="3" key="1">
    <citation type="journal article" date="2014" name="Science">
        <title>Ancient hybridizations among the ancestral genomes of bread wheat.</title>
        <authorList>
            <consortium name="International Wheat Genome Sequencing Consortium,"/>
            <person name="Marcussen T."/>
            <person name="Sandve S.R."/>
            <person name="Heier L."/>
            <person name="Spannagl M."/>
            <person name="Pfeifer M."/>
            <person name="Jakobsen K.S."/>
            <person name="Wulff B.B."/>
            <person name="Steuernagel B."/>
            <person name="Mayer K.F."/>
            <person name="Olsen O.A."/>
        </authorList>
    </citation>
    <scope>NUCLEOTIDE SEQUENCE [LARGE SCALE GENOMIC DNA]</scope>
    <source>
        <strain evidence="3">cv. AL8/78</strain>
    </source>
</reference>
<dbReference type="EnsemblPlants" id="AET1Gv20314900.13">
    <property type="protein sequence ID" value="AET1Gv20314900.13"/>
    <property type="gene ID" value="AET1Gv20314900"/>
</dbReference>
<reference evidence="3" key="2">
    <citation type="journal article" date="2017" name="Nat. Plants">
        <title>The Aegilops tauschii genome reveals multiple impacts of transposons.</title>
        <authorList>
            <person name="Zhao G."/>
            <person name="Zou C."/>
            <person name="Li K."/>
            <person name="Wang K."/>
            <person name="Li T."/>
            <person name="Gao L."/>
            <person name="Zhang X."/>
            <person name="Wang H."/>
            <person name="Yang Z."/>
            <person name="Liu X."/>
            <person name="Jiang W."/>
            <person name="Mao L."/>
            <person name="Kong X."/>
            <person name="Jiao Y."/>
            <person name="Jia J."/>
        </authorList>
    </citation>
    <scope>NUCLEOTIDE SEQUENCE [LARGE SCALE GENOMIC DNA]</scope>
    <source>
        <strain evidence="3">cv. AL8/78</strain>
    </source>
</reference>
<reference evidence="2" key="4">
    <citation type="submission" date="2019-03" db="UniProtKB">
        <authorList>
            <consortium name="EnsemblPlants"/>
        </authorList>
    </citation>
    <scope>IDENTIFICATION</scope>
</reference>
<dbReference type="Gramene" id="AET1Gv20314900.13">
    <property type="protein sequence ID" value="AET1Gv20314900.13"/>
    <property type="gene ID" value="AET1Gv20314900"/>
</dbReference>
<proteinExistence type="predicted"/>
<reference evidence="2" key="5">
    <citation type="journal article" date="2021" name="G3 (Bethesda)">
        <title>Aegilops tauschii genome assembly Aet v5.0 features greater sequence contiguity and improved annotation.</title>
        <authorList>
            <person name="Wang L."/>
            <person name="Zhu T."/>
            <person name="Rodriguez J.C."/>
            <person name="Deal K.R."/>
            <person name="Dubcovsky J."/>
            <person name="McGuire P.E."/>
            <person name="Lux T."/>
            <person name="Spannagl M."/>
            <person name="Mayer K.F.X."/>
            <person name="Baldrich P."/>
            <person name="Meyers B.C."/>
            <person name="Huo N."/>
            <person name="Gu Y.Q."/>
            <person name="Zhou H."/>
            <person name="Devos K.M."/>
            <person name="Bennetzen J.L."/>
            <person name="Unver T."/>
            <person name="Budak H."/>
            <person name="Gulick P.J."/>
            <person name="Galiba G."/>
            <person name="Kalapos B."/>
            <person name="Nelson D.R."/>
            <person name="Li P."/>
            <person name="You F.M."/>
            <person name="Luo M.C."/>
            <person name="Dvorak J."/>
        </authorList>
    </citation>
    <scope>NUCLEOTIDE SEQUENCE [LARGE SCALE GENOMIC DNA]</scope>
    <source>
        <strain evidence="2">cv. AL8/78</strain>
    </source>
</reference>
<dbReference type="AlphaFoldDB" id="A0A452Y6W6"/>
<evidence type="ECO:0000313" key="2">
    <source>
        <dbReference type="EnsemblPlants" id="AET1Gv20314900.13"/>
    </source>
</evidence>
<name>A0A452Y6W6_AEGTS</name>
<accession>A0A452Y6W6</accession>
<evidence type="ECO:0000313" key="3">
    <source>
        <dbReference type="Proteomes" id="UP000015105"/>
    </source>
</evidence>
<reference evidence="2" key="3">
    <citation type="journal article" date="2017" name="Nature">
        <title>Genome sequence of the progenitor of the wheat D genome Aegilops tauschii.</title>
        <authorList>
            <person name="Luo M.C."/>
            <person name="Gu Y.Q."/>
            <person name="Puiu D."/>
            <person name="Wang H."/>
            <person name="Twardziok S.O."/>
            <person name="Deal K.R."/>
            <person name="Huo N."/>
            <person name="Zhu T."/>
            <person name="Wang L."/>
            <person name="Wang Y."/>
            <person name="McGuire P.E."/>
            <person name="Liu S."/>
            <person name="Long H."/>
            <person name="Ramasamy R.K."/>
            <person name="Rodriguez J.C."/>
            <person name="Van S.L."/>
            <person name="Yuan L."/>
            <person name="Wang Z."/>
            <person name="Xia Z."/>
            <person name="Xiao L."/>
            <person name="Anderson O.D."/>
            <person name="Ouyang S."/>
            <person name="Liang Y."/>
            <person name="Zimin A.V."/>
            <person name="Pertea G."/>
            <person name="Qi P."/>
            <person name="Bennetzen J.L."/>
            <person name="Dai X."/>
            <person name="Dawson M.W."/>
            <person name="Muller H.G."/>
            <person name="Kugler K."/>
            <person name="Rivarola-Duarte L."/>
            <person name="Spannagl M."/>
            <person name="Mayer K.F.X."/>
            <person name="Lu F.H."/>
            <person name="Bevan M.W."/>
            <person name="Leroy P."/>
            <person name="Li P."/>
            <person name="You F.M."/>
            <person name="Sun Q."/>
            <person name="Liu Z."/>
            <person name="Lyons E."/>
            <person name="Wicker T."/>
            <person name="Salzberg S.L."/>
            <person name="Devos K.M."/>
            <person name="Dvorak J."/>
        </authorList>
    </citation>
    <scope>NUCLEOTIDE SEQUENCE [LARGE SCALE GENOMIC DNA]</scope>
    <source>
        <strain evidence="2">cv. AL8/78</strain>
    </source>
</reference>
<keyword evidence="3" id="KW-1185">Reference proteome</keyword>
<feature type="region of interest" description="Disordered" evidence="1">
    <location>
        <begin position="1"/>
        <end position="30"/>
    </location>
</feature>
<feature type="compositionally biased region" description="Basic residues" evidence="1">
    <location>
        <begin position="16"/>
        <end position="30"/>
    </location>
</feature>
<protein>
    <submittedName>
        <fullName evidence="2">Uncharacterized protein</fullName>
    </submittedName>
</protein>
<organism evidence="2 3">
    <name type="scientific">Aegilops tauschii subsp. strangulata</name>
    <name type="common">Goatgrass</name>
    <dbReference type="NCBI Taxonomy" id="200361"/>
    <lineage>
        <taxon>Eukaryota</taxon>
        <taxon>Viridiplantae</taxon>
        <taxon>Streptophyta</taxon>
        <taxon>Embryophyta</taxon>
        <taxon>Tracheophyta</taxon>
        <taxon>Spermatophyta</taxon>
        <taxon>Magnoliopsida</taxon>
        <taxon>Liliopsida</taxon>
        <taxon>Poales</taxon>
        <taxon>Poaceae</taxon>
        <taxon>BOP clade</taxon>
        <taxon>Pooideae</taxon>
        <taxon>Triticodae</taxon>
        <taxon>Triticeae</taxon>
        <taxon>Triticinae</taxon>
        <taxon>Aegilops</taxon>
    </lineage>
</organism>
<sequence length="150" mass="16576">FAGTGTLLLRSPSSRKNPHSGLRKRGKTELRKKRGMAQQLLLLLPAPSGTFSKPLPSPAPSLPRRHVPSISITRRLVAGVAAARRDLLRCGMRRSDLVSELELAKDKKQQGGRANAIFWILLLNFGLYVADHLLQVPLQSLGYFNVQKSM</sequence>
<evidence type="ECO:0000256" key="1">
    <source>
        <dbReference type="SAM" id="MobiDB-lite"/>
    </source>
</evidence>